<dbReference type="Proteomes" id="UP000297720">
    <property type="component" value="Unassembled WGS sequence"/>
</dbReference>
<evidence type="ECO:0000256" key="1">
    <source>
        <dbReference type="ARBA" id="ARBA00004141"/>
    </source>
</evidence>
<name>A0A5F0K6V2_9GAMM</name>
<feature type="transmembrane region" description="Helical" evidence="5">
    <location>
        <begin position="148"/>
        <end position="167"/>
    </location>
</feature>
<evidence type="ECO:0000313" key="7">
    <source>
        <dbReference type="EMBL" id="TFF72416.1"/>
    </source>
</evidence>
<organism evidence="8 10">
    <name type="scientific">Aeromonas taiwanensis</name>
    <dbReference type="NCBI Taxonomy" id="633417"/>
    <lineage>
        <taxon>Bacteria</taxon>
        <taxon>Pseudomonadati</taxon>
        <taxon>Pseudomonadota</taxon>
        <taxon>Gammaproteobacteria</taxon>
        <taxon>Aeromonadales</taxon>
        <taxon>Aeromonadaceae</taxon>
        <taxon>Aeromonas</taxon>
    </lineage>
</organism>
<keyword evidence="3 5" id="KW-1133">Transmembrane helix</keyword>
<feature type="transmembrane region" description="Helical" evidence="5">
    <location>
        <begin position="349"/>
        <end position="368"/>
    </location>
</feature>
<keyword evidence="8" id="KW-0436">Ligase</keyword>
<keyword evidence="4 5" id="KW-0472">Membrane</keyword>
<dbReference type="EMBL" id="QORL01000045">
    <property type="protein sequence ID" value="TFF72416.1"/>
    <property type="molecule type" value="Genomic_DNA"/>
</dbReference>
<feature type="transmembrane region" description="Helical" evidence="5">
    <location>
        <begin position="196"/>
        <end position="213"/>
    </location>
</feature>
<protein>
    <submittedName>
        <fullName evidence="8">O-antigen ligase family protein</fullName>
    </submittedName>
</protein>
<feature type="transmembrane region" description="Helical" evidence="5">
    <location>
        <begin position="91"/>
        <end position="108"/>
    </location>
</feature>
<evidence type="ECO:0000313" key="9">
    <source>
        <dbReference type="Proteomes" id="UP000297720"/>
    </source>
</evidence>
<dbReference type="GO" id="GO:0016020">
    <property type="term" value="C:membrane"/>
    <property type="evidence" value="ECO:0007669"/>
    <property type="project" value="UniProtKB-SubCell"/>
</dbReference>
<evidence type="ECO:0000313" key="10">
    <source>
        <dbReference type="Proteomes" id="UP000297914"/>
    </source>
</evidence>
<evidence type="ECO:0000313" key="8">
    <source>
        <dbReference type="EMBL" id="TFF75902.1"/>
    </source>
</evidence>
<dbReference type="OrthoDB" id="8576060at2"/>
<feature type="transmembrane region" description="Helical" evidence="5">
    <location>
        <begin position="12"/>
        <end position="31"/>
    </location>
</feature>
<dbReference type="GO" id="GO:0016874">
    <property type="term" value="F:ligase activity"/>
    <property type="evidence" value="ECO:0007669"/>
    <property type="project" value="UniProtKB-KW"/>
</dbReference>
<evidence type="ECO:0000259" key="6">
    <source>
        <dbReference type="Pfam" id="PF04932"/>
    </source>
</evidence>
<evidence type="ECO:0000256" key="5">
    <source>
        <dbReference type="SAM" id="Phobius"/>
    </source>
</evidence>
<dbReference type="Pfam" id="PF04932">
    <property type="entry name" value="Wzy_C"/>
    <property type="match status" value="1"/>
</dbReference>
<feature type="transmembrane region" description="Helical" evidence="5">
    <location>
        <begin position="68"/>
        <end position="85"/>
    </location>
</feature>
<dbReference type="AlphaFoldDB" id="A0A5F0K6V2"/>
<dbReference type="RefSeq" id="WP_134696826.1">
    <property type="nucleotide sequence ID" value="NZ_QORJ01000042.1"/>
</dbReference>
<feature type="transmembrane region" description="Helical" evidence="5">
    <location>
        <begin position="220"/>
        <end position="237"/>
    </location>
</feature>
<gene>
    <name evidence="7" type="ORF">DRM93_17635</name>
    <name evidence="8" type="ORF">DRM94_17635</name>
</gene>
<comment type="caution">
    <text evidence="8">The sequence shown here is derived from an EMBL/GenBank/DDBJ whole genome shotgun (WGS) entry which is preliminary data.</text>
</comment>
<feature type="transmembrane region" description="Helical" evidence="5">
    <location>
        <begin position="115"/>
        <end position="136"/>
    </location>
</feature>
<accession>A0A5F0K6V2</accession>
<keyword evidence="2 5" id="KW-0812">Transmembrane</keyword>
<dbReference type="PANTHER" id="PTHR37422">
    <property type="entry name" value="TEICHURONIC ACID BIOSYNTHESIS PROTEIN TUAE"/>
    <property type="match status" value="1"/>
</dbReference>
<reference evidence="8 10" key="1">
    <citation type="submission" date="2018-06" db="EMBL/GenBank/DDBJ databases">
        <title>Occurrence of a novel blaKPC-2- and qnrS2- harbouring IncP6 plasmid from Aeromonas taiwanensis isolates recovered from the river sediments.</title>
        <authorList>
            <person name="Zheng B."/>
            <person name="Yu X."/>
            <person name="Xiao Y."/>
        </authorList>
    </citation>
    <scope>NUCLEOTIDE SEQUENCE [LARGE SCALE GENOMIC DNA]</scope>
    <source>
        <strain evidence="7 9">1713</strain>
        <strain evidence="8 10">198</strain>
    </source>
</reference>
<dbReference type="EMBL" id="QORK01000045">
    <property type="protein sequence ID" value="TFF75902.1"/>
    <property type="molecule type" value="Genomic_DNA"/>
</dbReference>
<dbReference type="InterPro" id="IPR051533">
    <property type="entry name" value="WaaL-like"/>
</dbReference>
<sequence length="411" mass="46453">MSINSTILLDRVTVGLFSLSIIFLFCGLFIVPSGTSYLSNIIVLSSVFGALNFFVGNNRNVGLRDKRLLFALLAYAVIVIVNRQIHGDASWIMRNIIYVIAFSFFLPRERIIINIGVLSVVMGGISIGMLGLWQYYHGWDRVDGYTNAILFAQAALIMFILNMTVVFSSRRVSVSVLASIAVLGSLYALYHSQSRGVWIAAVFIIIFVSFLKLRHKPIKLFILIFSFIITMILLYQYSPVLQQRILDAMSDLDKIQENSYDTSWGLRLMAWKSAWFGFLEHPIFGIGYHGLDDLRLEQLKLGIVDQFYINQGLYHAHNQFMQNILIRGMFGGAAAILVLIYPIVIARKYFGVFSASTLVPVGILICSLSDVPLEHQNTLYIYTLSLVLCWFYYENAHLLEGVNSEEGISEK</sequence>
<evidence type="ECO:0000256" key="3">
    <source>
        <dbReference type="ARBA" id="ARBA00022989"/>
    </source>
</evidence>
<feature type="transmembrane region" description="Helical" evidence="5">
    <location>
        <begin position="174"/>
        <end position="190"/>
    </location>
</feature>
<evidence type="ECO:0000256" key="4">
    <source>
        <dbReference type="ARBA" id="ARBA00023136"/>
    </source>
</evidence>
<feature type="transmembrane region" description="Helical" evidence="5">
    <location>
        <begin position="324"/>
        <end position="343"/>
    </location>
</feature>
<feature type="domain" description="O-antigen ligase-related" evidence="6">
    <location>
        <begin position="181"/>
        <end position="334"/>
    </location>
</feature>
<keyword evidence="9" id="KW-1185">Reference proteome</keyword>
<dbReference type="PANTHER" id="PTHR37422:SF13">
    <property type="entry name" value="LIPOPOLYSACCHARIDE BIOSYNTHESIS PROTEIN PA4999-RELATED"/>
    <property type="match status" value="1"/>
</dbReference>
<dbReference type="InterPro" id="IPR007016">
    <property type="entry name" value="O-antigen_ligase-rel_domated"/>
</dbReference>
<proteinExistence type="predicted"/>
<feature type="transmembrane region" description="Helical" evidence="5">
    <location>
        <begin position="37"/>
        <end position="56"/>
    </location>
</feature>
<evidence type="ECO:0000256" key="2">
    <source>
        <dbReference type="ARBA" id="ARBA00022692"/>
    </source>
</evidence>
<dbReference type="Proteomes" id="UP000297914">
    <property type="component" value="Unassembled WGS sequence"/>
</dbReference>
<comment type="subcellular location">
    <subcellularLocation>
        <location evidence="1">Membrane</location>
        <topology evidence="1">Multi-pass membrane protein</topology>
    </subcellularLocation>
</comment>